<feature type="transmembrane region" description="Helical" evidence="2">
    <location>
        <begin position="34"/>
        <end position="54"/>
    </location>
</feature>
<proteinExistence type="predicted"/>
<protein>
    <recommendedName>
        <fullName evidence="5">Alpha/beta hydrolase</fullName>
    </recommendedName>
</protein>
<feature type="non-terminal residue" evidence="3">
    <location>
        <position position="147"/>
    </location>
</feature>
<keyword evidence="4" id="KW-1185">Reference proteome</keyword>
<keyword evidence="2" id="KW-1133">Transmembrane helix</keyword>
<name>A0A4R5F8V8_9ACTN</name>
<gene>
    <name evidence="3" type="ORF">E1295_25040</name>
</gene>
<keyword evidence="2" id="KW-0812">Transmembrane</keyword>
<dbReference type="EMBL" id="SMLD01000071">
    <property type="protein sequence ID" value="TDE44531.1"/>
    <property type="molecule type" value="Genomic_DNA"/>
</dbReference>
<evidence type="ECO:0008006" key="5">
    <source>
        <dbReference type="Google" id="ProtNLM"/>
    </source>
</evidence>
<evidence type="ECO:0000313" key="4">
    <source>
        <dbReference type="Proteomes" id="UP000295136"/>
    </source>
</evidence>
<accession>A0A4R5F8V8</accession>
<evidence type="ECO:0000313" key="3">
    <source>
        <dbReference type="EMBL" id="TDE44531.1"/>
    </source>
</evidence>
<sequence length="147" mass="15007">MSVRAVIDGWIAGGSCEQAGRRIIDRSNVPKKTFLFVAALVAVATLSTALMAGADDADVTGKGATDAADKGGIAWGACEEEPSVECGKLAVPIDWSKPDGPTVELTLARRKAADPSARIGSLLTNPGGPGNSGVNDILRPSGFSEEV</sequence>
<dbReference type="Proteomes" id="UP000295136">
    <property type="component" value="Unassembled WGS sequence"/>
</dbReference>
<organism evidence="3 4">
    <name type="scientific">Nonomuraea mesophila</name>
    <dbReference type="NCBI Taxonomy" id="2530382"/>
    <lineage>
        <taxon>Bacteria</taxon>
        <taxon>Bacillati</taxon>
        <taxon>Actinomycetota</taxon>
        <taxon>Actinomycetes</taxon>
        <taxon>Streptosporangiales</taxon>
        <taxon>Streptosporangiaceae</taxon>
        <taxon>Nonomuraea</taxon>
    </lineage>
</organism>
<evidence type="ECO:0000256" key="1">
    <source>
        <dbReference type="SAM" id="MobiDB-lite"/>
    </source>
</evidence>
<comment type="caution">
    <text evidence="3">The sequence shown here is derived from an EMBL/GenBank/DDBJ whole genome shotgun (WGS) entry which is preliminary data.</text>
</comment>
<reference evidence="3 4" key="1">
    <citation type="submission" date="2019-03" db="EMBL/GenBank/DDBJ databases">
        <title>Draft genome sequences of novel Actinobacteria.</title>
        <authorList>
            <person name="Sahin N."/>
            <person name="Ay H."/>
            <person name="Saygin H."/>
        </authorList>
    </citation>
    <scope>NUCLEOTIDE SEQUENCE [LARGE SCALE GENOMIC DNA]</scope>
    <source>
        <strain evidence="3 4">6K102</strain>
    </source>
</reference>
<dbReference type="AlphaFoldDB" id="A0A4R5F8V8"/>
<feature type="region of interest" description="Disordered" evidence="1">
    <location>
        <begin position="118"/>
        <end position="147"/>
    </location>
</feature>
<evidence type="ECO:0000256" key="2">
    <source>
        <dbReference type="SAM" id="Phobius"/>
    </source>
</evidence>
<keyword evidence="2" id="KW-0472">Membrane</keyword>